<keyword evidence="3" id="KW-1185">Reference proteome</keyword>
<feature type="transmembrane region" description="Helical" evidence="1">
    <location>
        <begin position="163"/>
        <end position="184"/>
    </location>
</feature>
<accession>A0A067PH64</accession>
<feature type="transmembrane region" description="Helical" evidence="1">
    <location>
        <begin position="68"/>
        <end position="91"/>
    </location>
</feature>
<evidence type="ECO:0000256" key="1">
    <source>
        <dbReference type="SAM" id="Phobius"/>
    </source>
</evidence>
<dbReference type="PANTHER" id="PTHR42109:SF2">
    <property type="entry name" value="INTEGRAL MEMBRANE PROTEIN"/>
    <property type="match status" value="1"/>
</dbReference>
<evidence type="ECO:0008006" key="4">
    <source>
        <dbReference type="Google" id="ProtNLM"/>
    </source>
</evidence>
<gene>
    <name evidence="2" type="ORF">JAAARDRAFT_212021</name>
</gene>
<evidence type="ECO:0000313" key="3">
    <source>
        <dbReference type="Proteomes" id="UP000027265"/>
    </source>
</evidence>
<keyword evidence="1" id="KW-0472">Membrane</keyword>
<dbReference type="PANTHER" id="PTHR42109">
    <property type="entry name" value="UNPLACED GENOMIC SCAFFOLD UM_SCAF_CONTIG_1.265, WHOLE GENOME SHOTGUN SEQUENCE"/>
    <property type="match status" value="1"/>
</dbReference>
<reference evidence="3" key="1">
    <citation type="journal article" date="2014" name="Proc. Natl. Acad. Sci. U.S.A.">
        <title>Extensive sampling of basidiomycete genomes demonstrates inadequacy of the white-rot/brown-rot paradigm for wood decay fungi.</title>
        <authorList>
            <person name="Riley R."/>
            <person name="Salamov A.A."/>
            <person name="Brown D.W."/>
            <person name="Nagy L.G."/>
            <person name="Floudas D."/>
            <person name="Held B.W."/>
            <person name="Levasseur A."/>
            <person name="Lombard V."/>
            <person name="Morin E."/>
            <person name="Otillar R."/>
            <person name="Lindquist E.A."/>
            <person name="Sun H."/>
            <person name="LaButti K.M."/>
            <person name="Schmutz J."/>
            <person name="Jabbour D."/>
            <person name="Luo H."/>
            <person name="Baker S.E."/>
            <person name="Pisabarro A.G."/>
            <person name="Walton J.D."/>
            <person name="Blanchette R.A."/>
            <person name="Henrissat B."/>
            <person name="Martin F."/>
            <person name="Cullen D."/>
            <person name="Hibbett D.S."/>
            <person name="Grigoriev I.V."/>
        </authorList>
    </citation>
    <scope>NUCLEOTIDE SEQUENCE [LARGE SCALE GENOMIC DNA]</scope>
    <source>
        <strain evidence="3">MUCL 33604</strain>
    </source>
</reference>
<protein>
    <recommendedName>
        <fullName evidence="4">Integral membrane protein</fullName>
    </recommendedName>
</protein>
<feature type="transmembrane region" description="Helical" evidence="1">
    <location>
        <begin position="97"/>
        <end position="119"/>
    </location>
</feature>
<feature type="transmembrane region" description="Helical" evidence="1">
    <location>
        <begin position="289"/>
        <end position="308"/>
    </location>
</feature>
<keyword evidence="1" id="KW-1133">Transmembrane helix</keyword>
<dbReference type="HOGENOM" id="CLU_056040_0_0_1"/>
<dbReference type="InParanoid" id="A0A067PH64"/>
<organism evidence="2 3">
    <name type="scientific">Jaapia argillacea MUCL 33604</name>
    <dbReference type="NCBI Taxonomy" id="933084"/>
    <lineage>
        <taxon>Eukaryota</taxon>
        <taxon>Fungi</taxon>
        <taxon>Dikarya</taxon>
        <taxon>Basidiomycota</taxon>
        <taxon>Agaricomycotina</taxon>
        <taxon>Agaricomycetes</taxon>
        <taxon>Agaricomycetidae</taxon>
        <taxon>Jaapiales</taxon>
        <taxon>Jaapiaceae</taxon>
        <taxon>Jaapia</taxon>
    </lineage>
</organism>
<name>A0A067PH64_9AGAM</name>
<feature type="transmembrane region" description="Helical" evidence="1">
    <location>
        <begin position="36"/>
        <end position="56"/>
    </location>
</feature>
<dbReference type="OrthoDB" id="2560628at2759"/>
<dbReference type="EMBL" id="KL197773">
    <property type="protein sequence ID" value="KDQ49806.1"/>
    <property type="molecule type" value="Genomic_DNA"/>
</dbReference>
<dbReference type="Proteomes" id="UP000027265">
    <property type="component" value="Unassembled WGS sequence"/>
</dbReference>
<evidence type="ECO:0000313" key="2">
    <source>
        <dbReference type="EMBL" id="KDQ49806.1"/>
    </source>
</evidence>
<sequence>MGWFRSYRVLDTYKSSSPFHVIKLITTMGLNTEARAALVFLILYAILFFILDFAYLTRRLRLRSRYTVILFHVTVRLASQATGLAFGVVGYNNIKLLVAYFILGAEGYFTLVLCAYRFLISWQVHNLACHNSWLEPLHAPGTPTYRKFLDSFKLFGPRRRPMAVIHNLLIVANTIIIVGGSLITGGAQNSTQFKNLPQAKGMRTAGQAIFLSMSIFLLYCIYDTIQQSKQERKSYNAHPTLYILLAAWPCLFIRGVYGILAPTVPIFNYFDFSNYGPNGLIDGFVISEYIMGTSMEWTACLLLMVTYITSRNDPKKADFADVQYPDELTVEKDESGRVESGIRRK</sequence>
<dbReference type="AlphaFoldDB" id="A0A067PH64"/>
<feature type="transmembrane region" description="Helical" evidence="1">
    <location>
        <begin position="204"/>
        <end position="222"/>
    </location>
</feature>
<proteinExistence type="predicted"/>
<keyword evidence="1" id="KW-0812">Transmembrane</keyword>
<feature type="transmembrane region" description="Helical" evidence="1">
    <location>
        <begin position="242"/>
        <end position="269"/>
    </location>
</feature>